<accession>A0ABR5YC33</accession>
<name>A0ABR5YC33_9SPHN</name>
<dbReference type="InterPro" id="IPR000292">
    <property type="entry name" value="For/NO2_transpt"/>
</dbReference>
<proteinExistence type="predicted"/>
<dbReference type="Proteomes" id="UP000076609">
    <property type="component" value="Unassembled WGS sequence"/>
</dbReference>
<gene>
    <name evidence="6" type="ORF">AVT10_14795</name>
</gene>
<evidence type="ECO:0000256" key="1">
    <source>
        <dbReference type="ARBA" id="ARBA00004141"/>
    </source>
</evidence>
<dbReference type="InterPro" id="IPR023271">
    <property type="entry name" value="Aquaporin-like"/>
</dbReference>
<reference evidence="7" key="1">
    <citation type="submission" date="2016-01" db="EMBL/GenBank/DDBJ databases">
        <title>Draft genome of Chromobacterium sp. F49.</title>
        <authorList>
            <person name="Hong K.W."/>
        </authorList>
    </citation>
    <scope>NUCLEOTIDE SEQUENCE [LARGE SCALE GENOMIC DNA]</scope>
    <source>
        <strain evidence="7">CN3</strain>
    </source>
</reference>
<feature type="transmembrane region" description="Helical" evidence="5">
    <location>
        <begin position="29"/>
        <end position="49"/>
    </location>
</feature>
<evidence type="ECO:0000256" key="3">
    <source>
        <dbReference type="ARBA" id="ARBA00022989"/>
    </source>
</evidence>
<dbReference type="EMBL" id="LQQO01000016">
    <property type="protein sequence ID" value="KZE14081.1"/>
    <property type="molecule type" value="Genomic_DNA"/>
</dbReference>
<keyword evidence="4 5" id="KW-0472">Membrane</keyword>
<feature type="transmembrane region" description="Helical" evidence="5">
    <location>
        <begin position="185"/>
        <end position="205"/>
    </location>
</feature>
<feature type="transmembrane region" description="Helical" evidence="5">
    <location>
        <begin position="225"/>
        <end position="247"/>
    </location>
</feature>
<feature type="transmembrane region" description="Helical" evidence="5">
    <location>
        <begin position="112"/>
        <end position="136"/>
    </location>
</feature>
<comment type="subcellular location">
    <subcellularLocation>
        <location evidence="1">Membrane</location>
        <topology evidence="1">Multi-pass membrane protein</topology>
    </subcellularLocation>
</comment>
<evidence type="ECO:0000313" key="7">
    <source>
        <dbReference type="Proteomes" id="UP000076609"/>
    </source>
</evidence>
<dbReference type="PANTHER" id="PTHR30520:SF2">
    <property type="entry name" value="INNER MEMBRANE PROTEIN YFDC"/>
    <property type="match status" value="1"/>
</dbReference>
<keyword evidence="2 5" id="KW-0812">Transmembrane</keyword>
<feature type="transmembrane region" description="Helical" evidence="5">
    <location>
        <begin position="61"/>
        <end position="81"/>
    </location>
</feature>
<organism evidence="6 7">
    <name type="scientific">Sphingomonas hankookensis</name>
    <dbReference type="NCBI Taxonomy" id="563996"/>
    <lineage>
        <taxon>Bacteria</taxon>
        <taxon>Pseudomonadati</taxon>
        <taxon>Pseudomonadota</taxon>
        <taxon>Alphaproteobacteria</taxon>
        <taxon>Sphingomonadales</taxon>
        <taxon>Sphingomonadaceae</taxon>
        <taxon>Sphingomonas</taxon>
    </lineage>
</organism>
<feature type="transmembrane region" description="Helical" evidence="5">
    <location>
        <begin position="156"/>
        <end position="178"/>
    </location>
</feature>
<evidence type="ECO:0000256" key="2">
    <source>
        <dbReference type="ARBA" id="ARBA00022692"/>
    </source>
</evidence>
<sequence>MVDDRRAASALIVHEVVRRQGIEELERPAASLMWSGITAGIAIGLSLLGKAVMETAVPAGPWTPLLQALGYAIGFVVVILGRMQLFTESTLSAVLPLATDPSVRNLARTLRLWGIVLFANLIGTFAFAGFAMLGGLGSEQAAELLEVSGVVLKHVGMEGFLAGIPSGILLASVVWTLPSVEGQKVTLIVLLTGLIDLGGFAHVVAGSAEMWVLVLHGDMGAGQALAFFVPVLLGNIVGGSVLFALLAHAQVRGEIEED</sequence>
<keyword evidence="3 5" id="KW-1133">Transmembrane helix</keyword>
<keyword evidence="7" id="KW-1185">Reference proteome</keyword>
<evidence type="ECO:0000256" key="5">
    <source>
        <dbReference type="SAM" id="Phobius"/>
    </source>
</evidence>
<evidence type="ECO:0000313" key="6">
    <source>
        <dbReference type="EMBL" id="KZE14081.1"/>
    </source>
</evidence>
<comment type="caution">
    <text evidence="6">The sequence shown here is derived from an EMBL/GenBank/DDBJ whole genome shotgun (WGS) entry which is preliminary data.</text>
</comment>
<evidence type="ECO:0000256" key="4">
    <source>
        <dbReference type="ARBA" id="ARBA00023136"/>
    </source>
</evidence>
<dbReference type="Pfam" id="PF01226">
    <property type="entry name" value="Form_Nir_trans"/>
    <property type="match status" value="1"/>
</dbReference>
<dbReference type="PANTHER" id="PTHR30520">
    <property type="entry name" value="FORMATE TRANSPORTER-RELATED"/>
    <property type="match status" value="1"/>
</dbReference>
<protein>
    <submittedName>
        <fullName evidence="6">Transporter (Formate/nitrite transporter family protein)</fullName>
    </submittedName>
</protein>
<dbReference type="Gene3D" id="1.20.1080.10">
    <property type="entry name" value="Glycerol uptake facilitator protein"/>
    <property type="match status" value="1"/>
</dbReference>